<protein>
    <submittedName>
        <fullName evidence="1">Uncharacterized protein</fullName>
    </submittedName>
</protein>
<name>A0A8S5REB7_9VIRU</name>
<accession>A0A8S5REB7</accession>
<dbReference type="EMBL" id="BK059097">
    <property type="protein sequence ID" value="DAE29728.1"/>
    <property type="molecule type" value="Genomic_DNA"/>
</dbReference>
<proteinExistence type="predicted"/>
<evidence type="ECO:0000313" key="1">
    <source>
        <dbReference type="EMBL" id="DAE29728.1"/>
    </source>
</evidence>
<organism evidence="1">
    <name type="scientific">virus sp. ctJLD79</name>
    <dbReference type="NCBI Taxonomy" id="2827987"/>
    <lineage>
        <taxon>Viruses</taxon>
    </lineage>
</organism>
<sequence length="172" mass="18611">MRVIIVRPGLAVLPIGRAGTDVVRCVFPIDSWVQEFGSSGEFILLCKRPNGASAYPVPVSTDGHNLIWDVSQTDTAIWGRGEVELQYHFGGHIAKSEVWRTETVKSIGAAGDPPDAEQNWIDKLYARIDAVGVPAGGGSGQILVKKSAADRDTCWKDDAQPLTNSEIEILLI</sequence>
<reference evidence="1" key="1">
    <citation type="journal article" date="2021" name="Proc. Natl. Acad. Sci. U.S.A.">
        <title>A Catalog of Tens of Thousands of Viruses from Human Metagenomes Reveals Hidden Associations with Chronic Diseases.</title>
        <authorList>
            <person name="Tisza M.J."/>
            <person name="Buck C.B."/>
        </authorList>
    </citation>
    <scope>NUCLEOTIDE SEQUENCE</scope>
    <source>
        <strain evidence="1">CtJLD79</strain>
    </source>
</reference>